<keyword evidence="5" id="KW-1185">Reference proteome</keyword>
<evidence type="ECO:0000313" key="5">
    <source>
        <dbReference type="Proteomes" id="UP000029738"/>
    </source>
</evidence>
<dbReference type="AlphaFoldDB" id="A0A0C1RFI3"/>
<proteinExistence type="predicted"/>
<dbReference type="SUPFAM" id="SSF110849">
    <property type="entry name" value="ParB/Sulfiredoxin"/>
    <property type="match status" value="1"/>
</dbReference>
<accession>A0A0C1RFI3</accession>
<dbReference type="InterPro" id="IPR003115">
    <property type="entry name" value="ParB_N"/>
</dbReference>
<evidence type="ECO:0000256" key="1">
    <source>
        <dbReference type="SAM" id="Coils"/>
    </source>
</evidence>
<feature type="coiled-coil region" evidence="1">
    <location>
        <begin position="115"/>
        <end position="157"/>
    </location>
</feature>
<dbReference type="RefSeq" id="WP_038072747.1">
    <property type="nucleotide sequence ID" value="NZ_JHEG04000001.1"/>
</dbReference>
<sequence>MINFSLVDVKSISSDVPRSNFSEANLDTLADIIIESGGLIRPLIIKATGAESYSVVDGHLEYHAAVRAKEKNPRKGEMVNAFVISPKIEDTVVKQAEVLRDDESSGKIVKPPIEATNLEQRFSNLELRVEKQMNELKSELAKERQSVDDKLKEIQNLIPLRLDPLNLLNTLSQEELSMKLQRSRIPSAEKLAKAIFDARNSKKAKHEFEDYRDVVKSVKGLGDKTIVTIIDEWSRS</sequence>
<dbReference type="EMBL" id="JHEG04000001">
    <property type="protein sequence ID" value="KAF3886937.1"/>
    <property type="molecule type" value="Genomic_DNA"/>
</dbReference>
<gene>
    <name evidence="4" type="ORF">DA73_0220845</name>
    <name evidence="3" type="ORF">DA73_0400016665</name>
</gene>
<comment type="caution">
    <text evidence="4">The sequence shown here is derived from an EMBL/GenBank/DDBJ whole genome shotgun (WGS) entry which is preliminary data.</text>
</comment>
<reference evidence="3" key="2">
    <citation type="submission" date="2019-11" db="EMBL/GenBank/DDBJ databases">
        <title>Improved Assembly of Tolypothrix boutellei genome.</title>
        <authorList>
            <person name="Sarangi A.N."/>
            <person name="Mukherjee M."/>
            <person name="Ghosh S."/>
            <person name="Singh D."/>
            <person name="Das A."/>
            <person name="Kant S."/>
            <person name="Prusty A."/>
            <person name="Tripathy S."/>
        </authorList>
    </citation>
    <scope>NUCLEOTIDE SEQUENCE</scope>
    <source>
        <strain evidence="3">VB521301</strain>
    </source>
</reference>
<dbReference type="InterPro" id="IPR036086">
    <property type="entry name" value="ParB/Sulfiredoxin_sf"/>
</dbReference>
<evidence type="ECO:0000313" key="3">
    <source>
        <dbReference type="EMBL" id="KAF3886937.1"/>
    </source>
</evidence>
<dbReference type="Pfam" id="PF02195">
    <property type="entry name" value="ParB_N"/>
    <property type="match status" value="1"/>
</dbReference>
<protein>
    <submittedName>
        <fullName evidence="4">Chromosome partitioning protein ParB</fullName>
    </submittedName>
</protein>
<dbReference type="OrthoDB" id="427080at2"/>
<name>A0A0C1RFI3_9CYAN</name>
<evidence type="ECO:0000313" key="4">
    <source>
        <dbReference type="EMBL" id="KIE10900.1"/>
    </source>
</evidence>
<reference evidence="4" key="1">
    <citation type="journal article" date="2015" name="Genome Announc.">
        <title>Draft Genome Sequence of Tolypothrix boutellei Strain VB521301.</title>
        <authorList>
            <person name="Chandrababunaidu M.M."/>
            <person name="Singh D."/>
            <person name="Sen D."/>
            <person name="Bhan S."/>
            <person name="Das S."/>
            <person name="Gupta A."/>
            <person name="Adhikary S.P."/>
            <person name="Tripathy S."/>
        </authorList>
    </citation>
    <scope>NUCLEOTIDE SEQUENCE</scope>
    <source>
        <strain evidence="4">VB521301</strain>
    </source>
</reference>
<dbReference type="STRING" id="1479485.DA73_0220845"/>
<dbReference type="Proteomes" id="UP000029738">
    <property type="component" value="Unassembled WGS sequence"/>
</dbReference>
<feature type="domain" description="ParB-like N-terminal" evidence="2">
    <location>
        <begin position="7"/>
        <end position="71"/>
    </location>
</feature>
<dbReference type="Gene3D" id="3.90.1530.10">
    <property type="entry name" value="Conserved hypothetical protein from pyrococcus furiosus pfu- 392566-001, ParB domain"/>
    <property type="match status" value="1"/>
</dbReference>
<keyword evidence="1" id="KW-0175">Coiled coil</keyword>
<dbReference type="EMBL" id="JHEG02000048">
    <property type="protein sequence ID" value="KIE10900.1"/>
    <property type="molecule type" value="Genomic_DNA"/>
</dbReference>
<evidence type="ECO:0000259" key="2">
    <source>
        <dbReference type="Pfam" id="PF02195"/>
    </source>
</evidence>
<organism evidence="4">
    <name type="scientific">Tolypothrix bouteillei VB521301</name>
    <dbReference type="NCBI Taxonomy" id="1479485"/>
    <lineage>
        <taxon>Bacteria</taxon>
        <taxon>Bacillati</taxon>
        <taxon>Cyanobacteriota</taxon>
        <taxon>Cyanophyceae</taxon>
        <taxon>Nostocales</taxon>
        <taxon>Tolypothrichaceae</taxon>
        <taxon>Tolypothrix</taxon>
    </lineage>
</organism>
<dbReference type="CDD" id="cd16387">
    <property type="entry name" value="ParB_N_Srx"/>
    <property type="match status" value="1"/>
</dbReference>